<evidence type="ECO:0000313" key="10">
    <source>
        <dbReference type="Proteomes" id="UP000057158"/>
    </source>
</evidence>
<dbReference type="Pfam" id="PF01544">
    <property type="entry name" value="CorA"/>
    <property type="match status" value="1"/>
</dbReference>
<proteinExistence type="inferred from homology"/>
<keyword evidence="6 8" id="KW-1133">Transmembrane helix</keyword>
<evidence type="ECO:0000256" key="6">
    <source>
        <dbReference type="ARBA" id="ARBA00022989"/>
    </source>
</evidence>
<dbReference type="FunFam" id="1.20.58.340:FF:000012">
    <property type="entry name" value="Magnesium transport protein CorA"/>
    <property type="match status" value="1"/>
</dbReference>
<evidence type="ECO:0000256" key="4">
    <source>
        <dbReference type="ARBA" id="ARBA00022475"/>
    </source>
</evidence>
<evidence type="ECO:0000256" key="1">
    <source>
        <dbReference type="ARBA" id="ARBA00004651"/>
    </source>
</evidence>
<evidence type="ECO:0000256" key="3">
    <source>
        <dbReference type="ARBA" id="ARBA00022448"/>
    </source>
</evidence>
<dbReference type="EMBL" id="CP010802">
    <property type="protein sequence ID" value="ALC17780.1"/>
    <property type="molecule type" value="Genomic_DNA"/>
</dbReference>
<dbReference type="PANTHER" id="PTHR46494">
    <property type="entry name" value="CORA FAMILY METAL ION TRANSPORTER (EUROFUNG)"/>
    <property type="match status" value="1"/>
</dbReference>
<comment type="subcellular location">
    <subcellularLocation>
        <location evidence="1">Cell membrane</location>
        <topology evidence="1">Multi-pass membrane protein</topology>
    </subcellularLocation>
    <subcellularLocation>
        <location evidence="8">Membrane</location>
        <topology evidence="8">Multi-pass membrane protein</topology>
    </subcellularLocation>
</comment>
<feature type="transmembrane region" description="Helical" evidence="8">
    <location>
        <begin position="349"/>
        <end position="369"/>
    </location>
</feature>
<dbReference type="GO" id="GO:0015087">
    <property type="term" value="F:cobalt ion transmembrane transporter activity"/>
    <property type="evidence" value="ECO:0007669"/>
    <property type="project" value="UniProtKB-UniRule"/>
</dbReference>
<comment type="similarity">
    <text evidence="2 8">Belongs to the CorA metal ion transporter (MIT) (TC 1.A.35) family.</text>
</comment>
<comment type="function">
    <text evidence="8">Mediates influx of magnesium ions.</text>
</comment>
<protein>
    <recommendedName>
        <fullName evidence="8">Magnesium transport protein CorA</fullName>
    </recommendedName>
</protein>
<keyword evidence="10" id="KW-1185">Reference proteome</keyword>
<keyword evidence="4 8" id="KW-1003">Cell membrane</keyword>
<dbReference type="SUPFAM" id="SSF144083">
    <property type="entry name" value="Magnesium transport protein CorA, transmembrane region"/>
    <property type="match status" value="1"/>
</dbReference>
<dbReference type="PANTHER" id="PTHR46494:SF1">
    <property type="entry name" value="CORA FAMILY METAL ION TRANSPORTER (EUROFUNG)"/>
    <property type="match status" value="1"/>
</dbReference>
<dbReference type="GO" id="GO:0015095">
    <property type="term" value="F:magnesium ion transmembrane transporter activity"/>
    <property type="evidence" value="ECO:0007669"/>
    <property type="project" value="UniProtKB-UniRule"/>
</dbReference>
<keyword evidence="3 8" id="KW-0813">Transport</keyword>
<evidence type="ECO:0000256" key="8">
    <source>
        <dbReference type="RuleBase" id="RU362010"/>
    </source>
</evidence>
<dbReference type="KEGG" id="des:DSOUD_3054"/>
<dbReference type="InterPro" id="IPR045861">
    <property type="entry name" value="CorA_cytoplasmic_dom"/>
</dbReference>
<dbReference type="GO" id="GO:0005886">
    <property type="term" value="C:plasma membrane"/>
    <property type="evidence" value="ECO:0007669"/>
    <property type="project" value="UniProtKB-SubCell"/>
</dbReference>
<organism evidence="9 10">
    <name type="scientific">Desulfuromonas soudanensis</name>
    <dbReference type="NCBI Taxonomy" id="1603606"/>
    <lineage>
        <taxon>Bacteria</taxon>
        <taxon>Pseudomonadati</taxon>
        <taxon>Thermodesulfobacteriota</taxon>
        <taxon>Desulfuromonadia</taxon>
        <taxon>Desulfuromonadales</taxon>
        <taxon>Desulfuromonadaceae</taxon>
        <taxon>Desulfuromonas</taxon>
    </lineage>
</organism>
<accession>A0A0M4DBL2</accession>
<dbReference type="InterPro" id="IPR002523">
    <property type="entry name" value="MgTranspt_CorA/ZnTranspt_ZntB"/>
</dbReference>
<dbReference type="PATRIC" id="fig|1603606.3.peg.3294"/>
<dbReference type="Proteomes" id="UP000057158">
    <property type="component" value="Chromosome"/>
</dbReference>
<dbReference type="CDD" id="cd12828">
    <property type="entry name" value="TmCorA-like_1"/>
    <property type="match status" value="1"/>
</dbReference>
<keyword evidence="7 8" id="KW-0472">Membrane</keyword>
<keyword evidence="8" id="KW-0460">Magnesium</keyword>
<name>A0A0M4DBL2_9BACT</name>
<gene>
    <name evidence="8 9" type="primary">corA</name>
    <name evidence="9" type="ORF">DSOUD_3054</name>
</gene>
<dbReference type="GO" id="GO:0050897">
    <property type="term" value="F:cobalt ion binding"/>
    <property type="evidence" value="ECO:0007669"/>
    <property type="project" value="TreeGrafter"/>
</dbReference>
<dbReference type="InterPro" id="IPR004488">
    <property type="entry name" value="Mg/Co-transport_prot_CorA"/>
</dbReference>
<feature type="transmembrane region" description="Helical" evidence="8">
    <location>
        <begin position="317"/>
        <end position="337"/>
    </location>
</feature>
<evidence type="ECO:0000256" key="7">
    <source>
        <dbReference type="ARBA" id="ARBA00023136"/>
    </source>
</evidence>
<evidence type="ECO:0000313" key="9">
    <source>
        <dbReference type="EMBL" id="ALC17780.1"/>
    </source>
</evidence>
<dbReference type="SUPFAM" id="SSF143865">
    <property type="entry name" value="CorA soluble domain-like"/>
    <property type="match status" value="1"/>
</dbReference>
<reference evidence="9 10" key="1">
    <citation type="submission" date="2015-07" db="EMBL/GenBank/DDBJ databases">
        <title>Isolation and Genomic Characterization of a Novel Halophilic Metal-Reducing Deltaproteobacterium from the Deep Subsurface.</title>
        <authorList>
            <person name="Badalamenti J.P."/>
            <person name="Summers Z.M."/>
            <person name="Gralnick J.A."/>
            <person name="Bond D.R."/>
        </authorList>
    </citation>
    <scope>NUCLEOTIDE SEQUENCE [LARGE SCALE GENOMIC DNA]</scope>
    <source>
        <strain evidence="9 10">WTL</strain>
    </source>
</reference>
<dbReference type="AlphaFoldDB" id="A0A0M4DBL2"/>
<keyword evidence="8" id="KW-0406">Ion transport</keyword>
<evidence type="ECO:0000256" key="5">
    <source>
        <dbReference type="ARBA" id="ARBA00022692"/>
    </source>
</evidence>
<dbReference type="STRING" id="1603606.DSOUD_3054"/>
<dbReference type="Gene3D" id="3.30.460.20">
    <property type="entry name" value="CorA soluble domain-like"/>
    <property type="match status" value="1"/>
</dbReference>
<sequence length="375" mass="43306">MAISPLCPARQAAWRVRMRRKKLVKKTPKIAGSAPGTLVHVGERKAERIRVQILDYTSEHLEERALSGEEIAECCSYKETPTVSWINVDGIHEIGQIEALANGFGLHPLVQEDILDTEHRPKFENYDDYIFLVLKMLQFNGERGEISTEQVSLILGPGYVISFQERQGDVFDAVRERLRLGKGRIRRMGADYLAYALIDSIVDSYFAILEKIGDEIEILEEELVLDPGRDTMTRIHHFKREMILLRRSIWPLREVVSSLQREESPLVTEGVGLYLRDIYDHTIQVIDTVETFRDIISGMLDLYLSSVSNRMNEVMKVLTIIATIFIPLTFFAGIYGMNFEYMPELHWKYSYPLLWLLMIASAAGMLLFFRRKKWL</sequence>
<keyword evidence="5 8" id="KW-0812">Transmembrane</keyword>
<dbReference type="Gene3D" id="1.20.58.340">
    <property type="entry name" value="Magnesium transport protein CorA, transmembrane region"/>
    <property type="match status" value="2"/>
</dbReference>
<dbReference type="GO" id="GO:0000287">
    <property type="term" value="F:magnesium ion binding"/>
    <property type="evidence" value="ECO:0007669"/>
    <property type="project" value="TreeGrafter"/>
</dbReference>
<evidence type="ECO:0000256" key="2">
    <source>
        <dbReference type="ARBA" id="ARBA00009765"/>
    </source>
</evidence>
<dbReference type="NCBIfam" id="TIGR00383">
    <property type="entry name" value="corA"/>
    <property type="match status" value="1"/>
</dbReference>
<dbReference type="InterPro" id="IPR045863">
    <property type="entry name" value="CorA_TM1_TM2"/>
</dbReference>